<evidence type="ECO:0000313" key="3">
    <source>
        <dbReference type="EMBL" id="WBL37397.1"/>
    </source>
</evidence>
<dbReference type="Gene3D" id="3.40.50.450">
    <property type="match status" value="1"/>
</dbReference>
<comment type="similarity">
    <text evidence="1">Belongs to the DprA/Smf family.</text>
</comment>
<evidence type="ECO:0000256" key="1">
    <source>
        <dbReference type="ARBA" id="ARBA00006525"/>
    </source>
</evidence>
<reference evidence="3 4" key="1">
    <citation type="journal article" date="2023" name="ISME J.">
        <title>Thermophilic Dehalococcoidia with unusual traits shed light on an unexpected past.</title>
        <authorList>
            <person name="Palmer M."/>
            <person name="Covington J.K."/>
            <person name="Zhou E.M."/>
            <person name="Thomas S.C."/>
            <person name="Habib N."/>
            <person name="Seymour C.O."/>
            <person name="Lai D."/>
            <person name="Johnston J."/>
            <person name="Hashimi A."/>
            <person name="Jiao J.Y."/>
            <person name="Muok A.R."/>
            <person name="Liu L."/>
            <person name="Xian W.D."/>
            <person name="Zhi X.Y."/>
            <person name="Li M.M."/>
            <person name="Silva L.P."/>
            <person name="Bowen B.P."/>
            <person name="Louie K."/>
            <person name="Briegel A."/>
            <person name="Pett-Ridge J."/>
            <person name="Weber P.K."/>
            <person name="Tocheva E.I."/>
            <person name="Woyke T."/>
            <person name="Northen T.R."/>
            <person name="Mayali X."/>
            <person name="Li W.J."/>
            <person name="Hedlund B.P."/>
        </authorList>
    </citation>
    <scope>NUCLEOTIDE SEQUENCE [LARGE SCALE GENOMIC DNA]</scope>
    <source>
        <strain evidence="3 4">YIM 72310</strain>
    </source>
</reference>
<dbReference type="Proteomes" id="UP001212803">
    <property type="component" value="Chromosome"/>
</dbReference>
<evidence type="ECO:0000313" key="4">
    <source>
        <dbReference type="Proteomes" id="UP001212803"/>
    </source>
</evidence>
<feature type="domain" description="Smf/DprA SLOG" evidence="2">
    <location>
        <begin position="15"/>
        <end position="162"/>
    </location>
</feature>
<name>A0ABY7MAW0_9CHLR</name>
<dbReference type="PANTHER" id="PTHR43022:SF1">
    <property type="entry name" value="PROTEIN SMF"/>
    <property type="match status" value="1"/>
</dbReference>
<dbReference type="EMBL" id="CP115149">
    <property type="protein sequence ID" value="WBL37397.1"/>
    <property type="molecule type" value="Genomic_DNA"/>
</dbReference>
<dbReference type="InterPro" id="IPR003488">
    <property type="entry name" value="DprA"/>
</dbReference>
<dbReference type="SUPFAM" id="SSF102405">
    <property type="entry name" value="MCP/YpsA-like"/>
    <property type="match status" value="1"/>
</dbReference>
<proteinExistence type="inferred from homology"/>
<organism evidence="3 4">
    <name type="scientific">Tepidiforma flava</name>
    <dbReference type="NCBI Taxonomy" id="3004094"/>
    <lineage>
        <taxon>Bacteria</taxon>
        <taxon>Bacillati</taxon>
        <taxon>Chloroflexota</taxon>
        <taxon>Tepidiformia</taxon>
        <taxon>Tepidiformales</taxon>
        <taxon>Tepidiformaceae</taxon>
        <taxon>Tepidiforma</taxon>
    </lineage>
</organism>
<dbReference type="InterPro" id="IPR057666">
    <property type="entry name" value="DrpA_SLOG"/>
</dbReference>
<keyword evidence="4" id="KW-1185">Reference proteome</keyword>
<accession>A0ABY7MAW0</accession>
<protein>
    <submittedName>
        <fullName evidence="3">DNA-processing protein DprA</fullName>
    </submittedName>
</protein>
<gene>
    <name evidence="3" type="ORF">O0235_07430</name>
</gene>
<sequence>MTESRLVAAPATYSKDDPGYPERLRRRLTRPALLHVLGDLDLLSATPALAVAGSRAAPARSLEDAAQLGAECARRGWLVISGGARGVDTSAVEGALAAGGRAVVVLAEGIETGKGRALLRRFAGHRFAVVSQFAPRAGWKSWQAMARNGLILAFSDALVAVAFGEGGERPDSPGTLSKQALSGTLDAVIKATGFAGKPGWEDFAGAWSLSPIPRSERQPVDGGAVHSATSPAAAIAEIAARLVAAAPANSLPATRTGGEVDEPTQPPLFVVER</sequence>
<dbReference type="Pfam" id="PF02481">
    <property type="entry name" value="DNA_processg_A"/>
    <property type="match status" value="1"/>
</dbReference>
<dbReference type="RefSeq" id="WP_270057910.1">
    <property type="nucleotide sequence ID" value="NZ_CP115149.1"/>
</dbReference>
<evidence type="ECO:0000259" key="2">
    <source>
        <dbReference type="Pfam" id="PF02481"/>
    </source>
</evidence>
<dbReference type="PANTHER" id="PTHR43022">
    <property type="entry name" value="PROTEIN SMF"/>
    <property type="match status" value="1"/>
</dbReference>